<keyword evidence="7" id="KW-0407">Ion channel</keyword>
<dbReference type="SUPFAM" id="SSF57392">
    <property type="entry name" value="Defensin-like"/>
    <property type="match status" value="1"/>
</dbReference>
<accession>A0A0S1M161</accession>
<evidence type="ECO:0000313" key="7">
    <source>
        <dbReference type="EMBL" id="ALL34500.1"/>
    </source>
</evidence>
<keyword evidence="6" id="KW-0732">Signal</keyword>
<keyword evidence="3" id="KW-0964">Secreted</keyword>
<organism evidence="7">
    <name type="scientific">Anemonia sulcata</name>
    <name type="common">Mediterranean snakelocks sea anemone</name>
    <dbReference type="NCBI Taxonomy" id="6108"/>
    <lineage>
        <taxon>Eukaryota</taxon>
        <taxon>Metazoa</taxon>
        <taxon>Cnidaria</taxon>
        <taxon>Anthozoa</taxon>
        <taxon>Hexacorallia</taxon>
        <taxon>Actiniaria</taxon>
        <taxon>Actiniidae</taxon>
        <taxon>Anemonia</taxon>
    </lineage>
</organism>
<dbReference type="GO" id="GO:0005576">
    <property type="term" value="C:extracellular region"/>
    <property type="evidence" value="ECO:0007669"/>
    <property type="project" value="UniProtKB-SubCell"/>
</dbReference>
<comment type="subcellular location">
    <subcellularLocation>
        <location evidence="1">Nematocyst</location>
    </subcellularLocation>
    <subcellularLocation>
        <location evidence="2">Secreted</location>
    </subcellularLocation>
</comment>
<name>A0A0S1M161_ANESU</name>
<dbReference type="AlphaFoldDB" id="A0A0S1M161"/>
<sequence length="82" mass="8870">MMNRLLVFLMLGAAFMLVVSAAAIDQDSYEDINKRGVPCLCDSDGPSVRGNTLSGILWLAGCPSGWHNCKKHGPTIGWCCKK</sequence>
<feature type="signal peptide" evidence="6">
    <location>
        <begin position="1"/>
        <end position="21"/>
    </location>
</feature>
<keyword evidence="7" id="KW-0406">Ion transport</keyword>
<dbReference type="EMBL" id="KT948909">
    <property type="protein sequence ID" value="ALL34500.1"/>
    <property type="molecule type" value="mRNA"/>
</dbReference>
<evidence type="ECO:0000256" key="2">
    <source>
        <dbReference type="ARBA" id="ARBA00004613"/>
    </source>
</evidence>
<feature type="chain" id="PRO_5006589087" evidence="6">
    <location>
        <begin position="22"/>
        <end position="82"/>
    </location>
</feature>
<dbReference type="Pfam" id="PF00706">
    <property type="entry name" value="Toxin_4"/>
    <property type="match status" value="1"/>
</dbReference>
<keyword evidence="4" id="KW-1015">Disulfide bond</keyword>
<dbReference type="InterPro" id="IPR023355">
    <property type="entry name" value="Myo_ane_neurotoxin_sf"/>
</dbReference>
<dbReference type="GO" id="GO:0042151">
    <property type="term" value="C:nematocyst"/>
    <property type="evidence" value="ECO:0007669"/>
    <property type="project" value="UniProtKB-SubCell"/>
</dbReference>
<keyword evidence="5" id="KW-0166">Nematocyst</keyword>
<keyword evidence="7" id="KW-0813">Transport</keyword>
<feature type="non-terminal residue" evidence="7">
    <location>
        <position position="82"/>
    </location>
</feature>
<protein>
    <submittedName>
        <fullName evidence="7">Sodium channel toxin protein</fullName>
    </submittedName>
</protein>
<evidence type="ECO:0000256" key="1">
    <source>
        <dbReference type="ARBA" id="ARBA00004532"/>
    </source>
</evidence>
<evidence type="ECO:0000256" key="5">
    <source>
        <dbReference type="ARBA" id="ARBA00023331"/>
    </source>
</evidence>
<dbReference type="GO" id="GO:0034220">
    <property type="term" value="P:monoatomic ion transmembrane transport"/>
    <property type="evidence" value="ECO:0007669"/>
    <property type="project" value="UniProtKB-KW"/>
</dbReference>
<evidence type="ECO:0000256" key="4">
    <source>
        <dbReference type="ARBA" id="ARBA00023157"/>
    </source>
</evidence>
<evidence type="ECO:0000256" key="3">
    <source>
        <dbReference type="ARBA" id="ARBA00022525"/>
    </source>
</evidence>
<gene>
    <name evidence="7" type="primary">NaTx</name>
</gene>
<evidence type="ECO:0000256" key="6">
    <source>
        <dbReference type="SAM" id="SignalP"/>
    </source>
</evidence>
<proteinExistence type="evidence at transcript level"/>
<reference evidence="7" key="1">
    <citation type="journal article" date="2015" name="Toxicon">
        <title>Multi-copy venom genes hidden in de novo transcriptome assemblies, a cautionary tale with the snakelocks sea anemone Anemonia sulcata (Pennant, 1977).</title>
        <authorList>
            <person name="Macrander J."/>
            <person name="Broe M."/>
            <person name="Daly M."/>
        </authorList>
    </citation>
    <scope>NUCLEOTIDE SEQUENCE</scope>
</reference>
<dbReference type="Gene3D" id="2.20.20.10">
    <property type="entry name" value="Anthopleurin-A"/>
    <property type="match status" value="1"/>
</dbReference>